<comment type="caution">
    <text evidence="3">The sequence shown here is derived from an EMBL/GenBank/DDBJ whole genome shotgun (WGS) entry which is preliminary data.</text>
</comment>
<reference evidence="3" key="1">
    <citation type="submission" date="2022-06" db="EMBL/GenBank/DDBJ databases">
        <title>Aeoliella straminimaris, a novel planctomycete from sediments.</title>
        <authorList>
            <person name="Vitorino I.R."/>
            <person name="Lage O.M."/>
        </authorList>
    </citation>
    <scope>NUCLEOTIDE SEQUENCE</scope>
    <source>
        <strain evidence="3">ICT_H6.2</strain>
    </source>
</reference>
<gene>
    <name evidence="3" type="ORF">NG895_21560</name>
</gene>
<evidence type="ECO:0000313" key="3">
    <source>
        <dbReference type="EMBL" id="MCO6046495.1"/>
    </source>
</evidence>
<dbReference type="EMBL" id="JAMXLR010000073">
    <property type="protein sequence ID" value="MCO6046495.1"/>
    <property type="molecule type" value="Genomic_DNA"/>
</dbReference>
<evidence type="ECO:0008006" key="5">
    <source>
        <dbReference type="Google" id="ProtNLM"/>
    </source>
</evidence>
<evidence type="ECO:0000256" key="1">
    <source>
        <dbReference type="SAM" id="MobiDB-lite"/>
    </source>
</evidence>
<protein>
    <recommendedName>
        <fullName evidence="5">Zinc ribbon domain-containing protein</fullName>
    </recommendedName>
</protein>
<dbReference type="AlphaFoldDB" id="A0A9X2JHX3"/>
<keyword evidence="2" id="KW-1133">Transmembrane helix</keyword>
<name>A0A9X2JHX3_9BACT</name>
<keyword evidence="4" id="KW-1185">Reference proteome</keyword>
<dbReference type="Proteomes" id="UP001155241">
    <property type="component" value="Unassembled WGS sequence"/>
</dbReference>
<proteinExistence type="predicted"/>
<evidence type="ECO:0000256" key="2">
    <source>
        <dbReference type="SAM" id="Phobius"/>
    </source>
</evidence>
<organism evidence="3 4">
    <name type="scientific">Aeoliella straminimaris</name>
    <dbReference type="NCBI Taxonomy" id="2954799"/>
    <lineage>
        <taxon>Bacteria</taxon>
        <taxon>Pseudomonadati</taxon>
        <taxon>Planctomycetota</taxon>
        <taxon>Planctomycetia</taxon>
        <taxon>Pirellulales</taxon>
        <taxon>Lacipirellulaceae</taxon>
        <taxon>Aeoliella</taxon>
    </lineage>
</organism>
<dbReference type="RefSeq" id="WP_252854608.1">
    <property type="nucleotide sequence ID" value="NZ_JAMXLR010000073.1"/>
</dbReference>
<feature type="transmembrane region" description="Helical" evidence="2">
    <location>
        <begin position="64"/>
        <end position="83"/>
    </location>
</feature>
<keyword evidence="2" id="KW-0812">Transmembrane</keyword>
<keyword evidence="2" id="KW-0472">Membrane</keyword>
<evidence type="ECO:0000313" key="4">
    <source>
        <dbReference type="Proteomes" id="UP001155241"/>
    </source>
</evidence>
<sequence>MYDDDYEDDLLDEYPDEADWDDSDSWEEVPCPACGAMIAEDAVRCPICGEYITSHNSVWQGKPLWWIVLGVLGITAIVVALAGM</sequence>
<feature type="region of interest" description="Disordered" evidence="1">
    <location>
        <begin position="1"/>
        <end position="25"/>
    </location>
</feature>
<accession>A0A9X2JHX3</accession>